<reference evidence="1 2" key="1">
    <citation type="submission" date="2008-07" db="EMBL/GenBank/DDBJ databases">
        <authorList>
            <person name="El-Sayed N."/>
            <person name="Caler E."/>
            <person name="Inman J."/>
            <person name="Amedeo P."/>
            <person name="Hass B."/>
            <person name="Wortman J."/>
        </authorList>
    </citation>
    <scope>NUCLEOTIDE SEQUENCE [LARGE SCALE GENOMIC DNA]</scope>
    <source>
        <strain evidence="2">ATCC 50983 / TXsc</strain>
    </source>
</reference>
<dbReference type="SUPFAM" id="SSF82185">
    <property type="entry name" value="Histone H3 K4-specific methyltransferase SET7/9 N-terminal domain"/>
    <property type="match status" value="1"/>
</dbReference>
<dbReference type="RefSeq" id="XP_002765123.1">
    <property type="nucleotide sequence ID" value="XM_002765077.1"/>
</dbReference>
<keyword evidence="2" id="KW-1185">Reference proteome</keyword>
<name>C5LZK5_PERM5</name>
<organism evidence="2">
    <name type="scientific">Perkinsus marinus (strain ATCC 50983 / TXsc)</name>
    <dbReference type="NCBI Taxonomy" id="423536"/>
    <lineage>
        <taxon>Eukaryota</taxon>
        <taxon>Sar</taxon>
        <taxon>Alveolata</taxon>
        <taxon>Perkinsozoa</taxon>
        <taxon>Perkinsea</taxon>
        <taxon>Perkinsida</taxon>
        <taxon>Perkinsidae</taxon>
        <taxon>Perkinsus</taxon>
    </lineage>
</organism>
<dbReference type="Proteomes" id="UP000007800">
    <property type="component" value="Unassembled WGS sequence"/>
</dbReference>
<evidence type="ECO:0000313" key="1">
    <source>
        <dbReference type="EMBL" id="EEQ97840.1"/>
    </source>
</evidence>
<dbReference type="InParanoid" id="C5LZK5"/>
<dbReference type="AlphaFoldDB" id="C5LZK5"/>
<evidence type="ECO:0000313" key="2">
    <source>
        <dbReference type="Proteomes" id="UP000007800"/>
    </source>
</evidence>
<accession>C5LZK5</accession>
<proteinExistence type="predicted"/>
<dbReference type="GeneID" id="9037395"/>
<protein>
    <submittedName>
        <fullName evidence="1">Uncharacterized protein</fullName>
    </submittedName>
</protein>
<sequence length="90" mass="10185">MMDLVKVHRNGTRYVGQFVDDVKHGRGLAMHRNGLINAEVWDRGILVSKAPVFEEIYSNNSQQQLQDGVVSPRTSYFGAYEWGSITTQLT</sequence>
<dbReference type="EMBL" id="GG686915">
    <property type="protein sequence ID" value="EEQ97840.1"/>
    <property type="molecule type" value="Genomic_DNA"/>
</dbReference>
<gene>
    <name evidence="1" type="ORF">Pmar_PMAR003864</name>
</gene>